<dbReference type="PATRIC" id="fig|1301098.3.peg.1704"/>
<dbReference type="GO" id="GO:0160138">
    <property type="term" value="F:23S rRNA pseudouridine(2604) synthase activity"/>
    <property type="evidence" value="ECO:0007669"/>
    <property type="project" value="UniProtKB-EC"/>
</dbReference>
<dbReference type="CDD" id="cd00165">
    <property type="entry name" value="S4"/>
    <property type="match status" value="1"/>
</dbReference>
<proteinExistence type="predicted"/>
<comment type="catalytic activity">
    <reaction evidence="2">
        <text>uridine(2604) in 23S rRNA = pseudouridine(2604) in 23S rRNA</text>
        <dbReference type="Rhea" id="RHEA:38875"/>
        <dbReference type="Rhea" id="RHEA-COMP:10093"/>
        <dbReference type="Rhea" id="RHEA-COMP:10094"/>
        <dbReference type="ChEBI" id="CHEBI:65314"/>
        <dbReference type="ChEBI" id="CHEBI:65315"/>
        <dbReference type="EC" id="5.4.99.21"/>
    </reaction>
</comment>
<reference evidence="12 13" key="1">
    <citation type="submission" date="2013-03" db="EMBL/GenBank/DDBJ databases">
        <authorList>
            <person name="Linke B."/>
        </authorList>
    </citation>
    <scope>NUCLEOTIDE SEQUENCE [LARGE SCALE GENOMIC DNA]</scope>
    <source>
        <strain evidence="12 13">B13</strain>
    </source>
</reference>
<dbReference type="GO" id="GO:0006396">
    <property type="term" value="P:RNA processing"/>
    <property type="evidence" value="ECO:0007669"/>
    <property type="project" value="UniProtKB-ARBA"/>
</dbReference>
<name>A0A024HEP0_PSEKB</name>
<dbReference type="Gene3D" id="3.30.2350.10">
    <property type="entry name" value="Pseudouridine synthase"/>
    <property type="match status" value="1"/>
</dbReference>
<dbReference type="KEGG" id="pkc:PKB_1711"/>
<feature type="domain" description="RNA-binding S4" evidence="11">
    <location>
        <begin position="5"/>
        <end position="71"/>
    </location>
</feature>
<dbReference type="Gene3D" id="3.10.290.10">
    <property type="entry name" value="RNA-binding S4 domain"/>
    <property type="match status" value="1"/>
</dbReference>
<dbReference type="Proteomes" id="UP000025241">
    <property type="component" value="Chromosome I"/>
</dbReference>
<evidence type="ECO:0000256" key="4">
    <source>
        <dbReference type="ARBA" id="ARBA00039989"/>
    </source>
</evidence>
<evidence type="ECO:0000256" key="9">
    <source>
        <dbReference type="ARBA" id="ARBA00043147"/>
    </source>
</evidence>
<evidence type="ECO:0000259" key="11">
    <source>
        <dbReference type="SMART" id="SM00363"/>
    </source>
</evidence>
<gene>
    <name evidence="12" type="ORF">PKB_1711</name>
</gene>
<dbReference type="GO" id="GO:0003723">
    <property type="term" value="F:RNA binding"/>
    <property type="evidence" value="ECO:0007669"/>
    <property type="project" value="UniProtKB-KW"/>
</dbReference>
<dbReference type="HOGENOM" id="CLU_024979_1_2_6"/>
<dbReference type="AlphaFoldDB" id="A0A024HEP0"/>
<dbReference type="InterPro" id="IPR036986">
    <property type="entry name" value="S4_RNA-bd_sf"/>
</dbReference>
<dbReference type="InterPro" id="IPR050343">
    <property type="entry name" value="RsuA_PseudoU_synthase"/>
</dbReference>
<evidence type="ECO:0000256" key="5">
    <source>
        <dbReference type="ARBA" id="ARBA00041420"/>
    </source>
</evidence>
<dbReference type="CDD" id="cd02555">
    <property type="entry name" value="PSSA_1"/>
    <property type="match status" value="1"/>
</dbReference>
<dbReference type="RefSeq" id="WP_043250753.1">
    <property type="nucleotide sequence ID" value="NZ_HG322950.1"/>
</dbReference>
<dbReference type="eggNOG" id="COG1187">
    <property type="taxonomic scope" value="Bacteria"/>
</dbReference>
<dbReference type="SMART" id="SM00363">
    <property type="entry name" value="S4"/>
    <property type="match status" value="1"/>
</dbReference>
<comment type="catalytic activity">
    <reaction evidence="1">
        <text>uridine(35) in tRNA(Tyr) = pseudouridine(35) in tRNA(Tyr)</text>
        <dbReference type="Rhea" id="RHEA:60556"/>
        <dbReference type="Rhea" id="RHEA-COMP:15607"/>
        <dbReference type="Rhea" id="RHEA-COMP:15608"/>
        <dbReference type="ChEBI" id="CHEBI:65314"/>
        <dbReference type="ChEBI" id="CHEBI:65315"/>
    </reaction>
</comment>
<dbReference type="PANTHER" id="PTHR47683">
    <property type="entry name" value="PSEUDOURIDINE SYNTHASE FAMILY PROTEIN-RELATED"/>
    <property type="match status" value="1"/>
</dbReference>
<evidence type="ECO:0000256" key="6">
    <source>
        <dbReference type="ARBA" id="ARBA00041697"/>
    </source>
</evidence>
<dbReference type="PANTHER" id="PTHR47683:SF2">
    <property type="entry name" value="RNA-BINDING S4 DOMAIN-CONTAINING PROTEIN"/>
    <property type="match status" value="1"/>
</dbReference>
<evidence type="ECO:0000313" key="13">
    <source>
        <dbReference type="Proteomes" id="UP000025241"/>
    </source>
</evidence>
<keyword evidence="13" id="KW-1185">Reference proteome</keyword>
<reference evidence="12 13" key="2">
    <citation type="submission" date="2014-05" db="EMBL/GenBank/DDBJ databases">
        <title>Genome sequence of the 3-chlorobenzoate degrading bacterium Pseudomonas knackmussii B13 shows multiple evidence for horizontal gene transfer.</title>
        <authorList>
            <person name="Miyazaki R."/>
            <person name="Bertelli C."/>
            <person name="Falquet L."/>
            <person name="Robinson-Rechavi M."/>
            <person name="Gharib W."/>
            <person name="Roy S."/>
            <person name="Van der Meer J.R."/>
        </authorList>
    </citation>
    <scope>NUCLEOTIDE SEQUENCE [LARGE SCALE GENOMIC DNA]</scope>
    <source>
        <strain evidence="12 13">B13</strain>
    </source>
</reference>
<dbReference type="SUPFAM" id="SSF55174">
    <property type="entry name" value="Alpha-L RNA-binding motif"/>
    <property type="match status" value="1"/>
</dbReference>
<evidence type="ECO:0000256" key="10">
    <source>
        <dbReference type="PROSITE-ProRule" id="PRU00182"/>
    </source>
</evidence>
<dbReference type="STRING" id="1301098.PKB_1711"/>
<evidence type="ECO:0000256" key="8">
    <source>
        <dbReference type="ARBA" id="ARBA00042890"/>
    </source>
</evidence>
<accession>A0A024HEP0</accession>
<protein>
    <recommendedName>
        <fullName evidence="4">Dual-specificity RNA pseudouridine synthase RluF</fullName>
        <ecNumber evidence="3">5.4.99.21</ecNumber>
    </recommendedName>
    <alternativeName>
        <fullName evidence="6">23S rRNA pseudouridine(2604) synthase</fullName>
    </alternativeName>
    <alternativeName>
        <fullName evidence="8">Ribosomal large subunit pseudouridine synthase F</fullName>
    </alternativeName>
    <alternativeName>
        <fullName evidence="7">rRNA pseudouridylate synthase F</fullName>
    </alternativeName>
    <alternativeName>
        <fullName evidence="9">rRNA-uridine isomerase F</fullName>
    </alternativeName>
    <alternativeName>
        <fullName evidence="5">tRNA(Tyr) pseudouridine(35) synthase</fullName>
    </alternativeName>
</protein>
<evidence type="ECO:0000313" key="12">
    <source>
        <dbReference type="EMBL" id="CDF83069.1"/>
    </source>
</evidence>
<dbReference type="PROSITE" id="PS50889">
    <property type="entry name" value="S4"/>
    <property type="match status" value="1"/>
</dbReference>
<evidence type="ECO:0000256" key="3">
    <source>
        <dbReference type="ARBA" id="ARBA00038922"/>
    </source>
</evidence>
<dbReference type="InterPro" id="IPR020103">
    <property type="entry name" value="PsdUridine_synth_cat_dom_sf"/>
</dbReference>
<dbReference type="GO" id="GO:0001522">
    <property type="term" value="P:pseudouridine synthesis"/>
    <property type="evidence" value="ECO:0007669"/>
    <property type="project" value="InterPro"/>
</dbReference>
<evidence type="ECO:0000256" key="7">
    <source>
        <dbReference type="ARBA" id="ARBA00042843"/>
    </source>
</evidence>
<evidence type="ECO:0000256" key="2">
    <source>
        <dbReference type="ARBA" id="ARBA00036535"/>
    </source>
</evidence>
<dbReference type="InterPro" id="IPR002942">
    <property type="entry name" value="S4_RNA-bd"/>
</dbReference>
<keyword evidence="10" id="KW-0694">RNA-binding</keyword>
<dbReference type="Pfam" id="PF01479">
    <property type="entry name" value="S4"/>
    <property type="match status" value="1"/>
</dbReference>
<dbReference type="SUPFAM" id="SSF55120">
    <property type="entry name" value="Pseudouridine synthase"/>
    <property type="match status" value="1"/>
</dbReference>
<sequence length="240" mass="26782">MTEAVRLSKRLAELLPCSRREAELYIEGGWVTVDGQPVEEAHFRVTDQRIELLPGARPDPIHPVTLLLNKPVGYGSGNGANSAQQLLSAERRWPEDASGMRLLRKHFAHQESTTALETDASGLMIYTQSRGVLRRLVEDAASVEHEYVVEVSGQIAANGLERLRHGLSYEGKPLPPLKVSWQNETRLRFAGKGFRPGQIGHMCRAVGLQVEAIRRLRLGGVSMGKLEAGQWRYLLPNERF</sequence>
<dbReference type="EMBL" id="HG322950">
    <property type="protein sequence ID" value="CDF83069.1"/>
    <property type="molecule type" value="Genomic_DNA"/>
</dbReference>
<evidence type="ECO:0000256" key="1">
    <source>
        <dbReference type="ARBA" id="ARBA00036390"/>
    </source>
</evidence>
<organism evidence="12 13">
    <name type="scientific">Pseudomonas knackmussii (strain DSM 6978 / CCUG 54928 / LMG 23759 / B13)</name>
    <dbReference type="NCBI Taxonomy" id="1301098"/>
    <lineage>
        <taxon>Bacteria</taxon>
        <taxon>Pseudomonadati</taxon>
        <taxon>Pseudomonadota</taxon>
        <taxon>Gammaproteobacteria</taxon>
        <taxon>Pseudomonadales</taxon>
        <taxon>Pseudomonadaceae</taxon>
        <taxon>Pseudomonas</taxon>
    </lineage>
</organism>
<dbReference type="EC" id="5.4.99.21" evidence="3"/>
<dbReference type="OrthoDB" id="9807213at2"/>